<dbReference type="OrthoDB" id="975426at2"/>
<dbReference type="AlphaFoldDB" id="A0A411EBI3"/>
<evidence type="ECO:0000313" key="2">
    <source>
        <dbReference type="EMBL" id="QBA64877.1"/>
    </source>
</evidence>
<dbReference type="EMBL" id="CP035544">
    <property type="protein sequence ID" value="QBA64877.1"/>
    <property type="molecule type" value="Genomic_DNA"/>
</dbReference>
<proteinExistence type="predicted"/>
<dbReference type="Proteomes" id="UP000290889">
    <property type="component" value="Chromosome"/>
</dbReference>
<sequence length="481" mass="52973">MRSWRLFIIATIWGSGILSAQNKELLYDFTEIPQAILLNPGMNTSFSWYAGVPLASGIYGQAGSSGITVNDLFANDGIDFNQKVRTRALNGMTKRDEFGATIQLDLLNGGYRSTKNPDHFYSFGVYFESSTILYWPQDLAFLAFEGNADQLGRRFDLGHLKTRGEGLTVFHFGLNKVMDRKLTVGARAKIYSGIYDFHSSTNSGYFVTNEGQNNLLSNTLVADMQLRTSGVEEIRAILDNEASGSVANVITKRALLGGDLGLGVDLGFTYQINERTVVTGSLLDLGFVYHAGDVKGYSLQGSATTEGVEVILPDAFDDANSDFWQDLVDEIEAQLPFEDNNSSYITFRPTQLYGSLRYNFGEPVNGELDCDCDIGVTDADTRFSYRNALGVQLHAINRPRGPQAAISAFYLRRIGNFLSLKTTYTVDKFSMTNVGLGLNIQAGPVNFYVLGNNLLGYQNLADSNYASFQIGLNILSWGANR</sequence>
<accession>A0A411EBI3</accession>
<dbReference type="RefSeq" id="WP_129605587.1">
    <property type="nucleotide sequence ID" value="NZ_CP035544.1"/>
</dbReference>
<dbReference type="Pfam" id="PF18990">
    <property type="entry name" value="DUF5723"/>
    <property type="match status" value="1"/>
</dbReference>
<evidence type="ECO:0000313" key="3">
    <source>
        <dbReference type="Proteomes" id="UP000290889"/>
    </source>
</evidence>
<organism evidence="2 3">
    <name type="scientific">Muriicola soli</name>
    <dbReference type="NCBI Taxonomy" id="2507538"/>
    <lineage>
        <taxon>Bacteria</taxon>
        <taxon>Pseudomonadati</taxon>
        <taxon>Bacteroidota</taxon>
        <taxon>Flavobacteriia</taxon>
        <taxon>Flavobacteriales</taxon>
        <taxon>Flavobacteriaceae</taxon>
        <taxon>Muriicola</taxon>
    </lineage>
</organism>
<reference evidence="2 3" key="1">
    <citation type="submission" date="2019-01" db="EMBL/GenBank/DDBJ databases">
        <title>Muriicola soli sp. nov., isolated from soil.</title>
        <authorList>
            <person name="Kang H.J."/>
            <person name="Kim S.B."/>
        </authorList>
    </citation>
    <scope>NUCLEOTIDE SEQUENCE [LARGE SCALE GENOMIC DNA]</scope>
    <source>
        <strain evidence="2 3">MMS17-SY002</strain>
    </source>
</reference>
<feature type="domain" description="DUF5723" evidence="1">
    <location>
        <begin position="40"/>
        <end position="450"/>
    </location>
</feature>
<evidence type="ECO:0000259" key="1">
    <source>
        <dbReference type="Pfam" id="PF18990"/>
    </source>
</evidence>
<keyword evidence="3" id="KW-1185">Reference proteome</keyword>
<dbReference type="InterPro" id="IPR043781">
    <property type="entry name" value="DUF5723"/>
</dbReference>
<gene>
    <name evidence="2" type="ORF">EQY75_10245</name>
</gene>
<dbReference type="KEGG" id="mur:EQY75_10245"/>
<protein>
    <recommendedName>
        <fullName evidence="1">DUF5723 domain-containing protein</fullName>
    </recommendedName>
</protein>
<name>A0A411EBI3_9FLAO</name>